<evidence type="ECO:0000256" key="1">
    <source>
        <dbReference type="ARBA" id="ARBA00005417"/>
    </source>
</evidence>
<accession>A0ABW1JD34</accession>
<reference evidence="8" key="1">
    <citation type="journal article" date="2019" name="Int. J. Syst. Evol. Microbiol.">
        <title>The Global Catalogue of Microorganisms (GCM) 10K type strain sequencing project: providing services to taxonomists for standard genome sequencing and annotation.</title>
        <authorList>
            <consortium name="The Broad Institute Genomics Platform"/>
            <consortium name="The Broad Institute Genome Sequencing Center for Infectious Disease"/>
            <person name="Wu L."/>
            <person name="Ma J."/>
        </authorList>
    </citation>
    <scope>NUCLEOTIDE SEQUENCE [LARGE SCALE GENOMIC DNA]</scope>
    <source>
        <strain evidence="8">KACC 14249</strain>
    </source>
</reference>
<dbReference type="EMBL" id="JBHSRD010000003">
    <property type="protein sequence ID" value="MFC6006775.1"/>
    <property type="molecule type" value="Genomic_DNA"/>
</dbReference>
<evidence type="ECO:0000313" key="8">
    <source>
        <dbReference type="Proteomes" id="UP001596189"/>
    </source>
</evidence>
<dbReference type="SMART" id="SM00382">
    <property type="entry name" value="AAA"/>
    <property type="match status" value="1"/>
</dbReference>
<comment type="caution">
    <text evidence="7">The sequence shown here is derived from an EMBL/GenBank/DDBJ whole genome shotgun (WGS) entry which is preliminary data.</text>
</comment>
<gene>
    <name evidence="7" type="ORF">ACFQDO_06480</name>
</gene>
<dbReference type="PROSITE" id="PS00211">
    <property type="entry name" value="ABC_TRANSPORTER_1"/>
    <property type="match status" value="1"/>
</dbReference>
<dbReference type="SUPFAM" id="SSF52540">
    <property type="entry name" value="P-loop containing nucleoside triphosphate hydrolases"/>
    <property type="match status" value="1"/>
</dbReference>
<evidence type="ECO:0000256" key="2">
    <source>
        <dbReference type="ARBA" id="ARBA00022448"/>
    </source>
</evidence>
<dbReference type="InterPro" id="IPR027417">
    <property type="entry name" value="P-loop_NTPase"/>
</dbReference>
<feature type="domain" description="ABC transporter" evidence="6">
    <location>
        <begin position="6"/>
        <end position="237"/>
    </location>
</feature>
<comment type="similarity">
    <text evidence="1">Belongs to the ABC transporter superfamily.</text>
</comment>
<organism evidence="7 8">
    <name type="scientific">Angustibacter luteus</name>
    <dbReference type="NCBI Taxonomy" id="658456"/>
    <lineage>
        <taxon>Bacteria</taxon>
        <taxon>Bacillati</taxon>
        <taxon>Actinomycetota</taxon>
        <taxon>Actinomycetes</taxon>
        <taxon>Kineosporiales</taxon>
        <taxon>Kineosporiaceae</taxon>
    </lineage>
</organism>
<dbReference type="InterPro" id="IPR017871">
    <property type="entry name" value="ABC_transporter-like_CS"/>
</dbReference>
<keyword evidence="4 7" id="KW-0067">ATP-binding</keyword>
<feature type="region of interest" description="Disordered" evidence="5">
    <location>
        <begin position="256"/>
        <end position="281"/>
    </location>
</feature>
<evidence type="ECO:0000313" key="7">
    <source>
        <dbReference type="EMBL" id="MFC6006775.1"/>
    </source>
</evidence>
<sequence>MSAAAIEIQGLRKSYRRRGRSTTPALDGLDLTVDAGGVHGFLGPNGSGKTTTIRVLLGLAAADGGTARIFGRVVPRELPLVVGHVGALVENPLFLPGLSGRVQLRLLAQSVGVPDTRVDEVLERVALHERADERVKGYSLGMRQRLGIAAALLKDPRLLILDEPSNGLDPAGMKEMRDLVRALGADGHTVFLSSHLLGEVQQVCDTVAILSRGRCLVQGPVRDVLAAHASGAVTVVMTDADTAAASTVLAEAGYDVHPGPDGRLQVSRPDAADSTGPVDPAQLNRLLGERGLWARELTPVAADLESAFLEITRGQGLGDDAGAAA</sequence>
<dbReference type="PANTHER" id="PTHR43335:SF4">
    <property type="entry name" value="ABC TRANSPORTER, ATP-BINDING PROTEIN"/>
    <property type="match status" value="1"/>
</dbReference>
<dbReference type="RefSeq" id="WP_345718249.1">
    <property type="nucleotide sequence ID" value="NZ_BAABFP010000008.1"/>
</dbReference>
<dbReference type="Proteomes" id="UP001596189">
    <property type="component" value="Unassembled WGS sequence"/>
</dbReference>
<dbReference type="PROSITE" id="PS50893">
    <property type="entry name" value="ABC_TRANSPORTER_2"/>
    <property type="match status" value="1"/>
</dbReference>
<evidence type="ECO:0000256" key="3">
    <source>
        <dbReference type="ARBA" id="ARBA00022741"/>
    </source>
</evidence>
<evidence type="ECO:0000259" key="6">
    <source>
        <dbReference type="PROSITE" id="PS50893"/>
    </source>
</evidence>
<dbReference type="PANTHER" id="PTHR43335">
    <property type="entry name" value="ABC TRANSPORTER, ATP-BINDING PROTEIN"/>
    <property type="match status" value="1"/>
</dbReference>
<keyword evidence="2" id="KW-0813">Transport</keyword>
<protein>
    <submittedName>
        <fullName evidence="7">ABC transporter ATP-binding protein</fullName>
    </submittedName>
</protein>
<dbReference type="Pfam" id="PF00005">
    <property type="entry name" value="ABC_tran"/>
    <property type="match status" value="1"/>
</dbReference>
<proteinExistence type="inferred from homology"/>
<keyword evidence="3" id="KW-0547">Nucleotide-binding</keyword>
<dbReference type="GO" id="GO:0005524">
    <property type="term" value="F:ATP binding"/>
    <property type="evidence" value="ECO:0007669"/>
    <property type="project" value="UniProtKB-KW"/>
</dbReference>
<dbReference type="InterPro" id="IPR003439">
    <property type="entry name" value="ABC_transporter-like_ATP-bd"/>
</dbReference>
<dbReference type="InterPro" id="IPR003593">
    <property type="entry name" value="AAA+_ATPase"/>
</dbReference>
<dbReference type="Gene3D" id="3.40.50.300">
    <property type="entry name" value="P-loop containing nucleotide triphosphate hydrolases"/>
    <property type="match status" value="1"/>
</dbReference>
<name>A0ABW1JD34_9ACTN</name>
<evidence type="ECO:0000256" key="5">
    <source>
        <dbReference type="SAM" id="MobiDB-lite"/>
    </source>
</evidence>
<evidence type="ECO:0000256" key="4">
    <source>
        <dbReference type="ARBA" id="ARBA00022840"/>
    </source>
</evidence>
<keyword evidence="8" id="KW-1185">Reference proteome</keyword>